<dbReference type="EMBL" id="CM051394">
    <property type="protein sequence ID" value="KAJ4727286.1"/>
    <property type="molecule type" value="Genomic_DNA"/>
</dbReference>
<evidence type="ECO:0000313" key="1">
    <source>
        <dbReference type="EMBL" id="KAJ4727286.1"/>
    </source>
</evidence>
<protein>
    <submittedName>
        <fullName evidence="1">Uncharacterized protein</fullName>
    </submittedName>
</protein>
<comment type="caution">
    <text evidence="1">The sequence shown here is derived from an EMBL/GenBank/DDBJ whole genome shotgun (WGS) entry which is preliminary data.</text>
</comment>
<sequence length="77" mass="8865">MLFLHTFFIPDSFSVPFHHLKSLSLLVEIHEHPLIAFLSCAPNLEDLKIYFGWSADDVWELPEDDIPGLTYHLKAVS</sequence>
<keyword evidence="2" id="KW-1185">Reference proteome</keyword>
<reference evidence="1 2" key="1">
    <citation type="journal article" date="2023" name="Science">
        <title>Complex scaffold remodeling in plant triterpene biosynthesis.</title>
        <authorList>
            <person name="De La Pena R."/>
            <person name="Hodgson H."/>
            <person name="Liu J.C."/>
            <person name="Stephenson M.J."/>
            <person name="Martin A.C."/>
            <person name="Owen C."/>
            <person name="Harkess A."/>
            <person name="Leebens-Mack J."/>
            <person name="Jimenez L.E."/>
            <person name="Osbourn A."/>
            <person name="Sattely E.S."/>
        </authorList>
    </citation>
    <scope>NUCLEOTIDE SEQUENCE [LARGE SCALE GENOMIC DNA]</scope>
    <source>
        <strain evidence="2">cv. JPN11</strain>
        <tissue evidence="1">Leaf</tissue>
    </source>
</reference>
<proteinExistence type="predicted"/>
<dbReference type="Proteomes" id="UP001164539">
    <property type="component" value="Chromosome 1"/>
</dbReference>
<accession>A0ACC1YUY4</accession>
<organism evidence="1 2">
    <name type="scientific">Melia azedarach</name>
    <name type="common">Chinaberry tree</name>
    <dbReference type="NCBI Taxonomy" id="155640"/>
    <lineage>
        <taxon>Eukaryota</taxon>
        <taxon>Viridiplantae</taxon>
        <taxon>Streptophyta</taxon>
        <taxon>Embryophyta</taxon>
        <taxon>Tracheophyta</taxon>
        <taxon>Spermatophyta</taxon>
        <taxon>Magnoliopsida</taxon>
        <taxon>eudicotyledons</taxon>
        <taxon>Gunneridae</taxon>
        <taxon>Pentapetalae</taxon>
        <taxon>rosids</taxon>
        <taxon>malvids</taxon>
        <taxon>Sapindales</taxon>
        <taxon>Meliaceae</taxon>
        <taxon>Melia</taxon>
    </lineage>
</organism>
<name>A0ACC1YUY4_MELAZ</name>
<evidence type="ECO:0000313" key="2">
    <source>
        <dbReference type="Proteomes" id="UP001164539"/>
    </source>
</evidence>
<gene>
    <name evidence="1" type="ORF">OWV82_000407</name>
</gene>